<proteinExistence type="predicted"/>
<dbReference type="RefSeq" id="WP_378110696.1">
    <property type="nucleotide sequence ID" value="NZ_JBHSNC010000013.1"/>
</dbReference>
<evidence type="ECO:0000313" key="2">
    <source>
        <dbReference type="EMBL" id="MFC5528829.1"/>
    </source>
</evidence>
<evidence type="ECO:0000259" key="1">
    <source>
        <dbReference type="PROSITE" id="PS51186"/>
    </source>
</evidence>
<accession>A0ABW0QX16</accession>
<dbReference type="GO" id="GO:0016746">
    <property type="term" value="F:acyltransferase activity"/>
    <property type="evidence" value="ECO:0007669"/>
    <property type="project" value="UniProtKB-KW"/>
</dbReference>
<dbReference type="Proteomes" id="UP001596108">
    <property type="component" value="Unassembled WGS sequence"/>
</dbReference>
<sequence length="191" mass="21927">MQPSDEQLDAFPTIETNTLRLRQITTRDAGDLYGFYSGRDFTKYLDWDGPSSIDECIGMINHWNERFQHNLLIPWGISTRYSPILIGTIMVMPMKGTFADVPRFPLTLSYDLREEYWNSGVMTEGLTAALDYTKQHLGPHRIQAEVVPENVASLKLLQKLGFQQEGLLKHYLMHEVTHKFLNIALLALLVN</sequence>
<dbReference type="PANTHER" id="PTHR43792:SF9">
    <property type="entry name" value="RIBOSOMAL-PROTEIN-ALANINE ACETYLTRANSFERASE"/>
    <property type="match status" value="1"/>
</dbReference>
<keyword evidence="2" id="KW-0012">Acyltransferase</keyword>
<evidence type="ECO:0000313" key="3">
    <source>
        <dbReference type="Proteomes" id="UP001596108"/>
    </source>
</evidence>
<keyword evidence="3" id="KW-1185">Reference proteome</keyword>
<dbReference type="InterPro" id="IPR016181">
    <property type="entry name" value="Acyl_CoA_acyltransferase"/>
</dbReference>
<dbReference type="PANTHER" id="PTHR43792">
    <property type="entry name" value="GNAT FAMILY, PUTATIVE (AFU_ORTHOLOGUE AFUA_3G00765)-RELATED-RELATED"/>
    <property type="match status" value="1"/>
</dbReference>
<keyword evidence="2" id="KW-0808">Transferase</keyword>
<gene>
    <name evidence="2" type="ORF">ACFPQ4_05080</name>
</gene>
<dbReference type="EC" id="2.3.-.-" evidence="2"/>
<dbReference type="InterPro" id="IPR051531">
    <property type="entry name" value="N-acetyltransferase"/>
</dbReference>
<dbReference type="EMBL" id="JBHSNC010000013">
    <property type="protein sequence ID" value="MFC5528829.1"/>
    <property type="molecule type" value="Genomic_DNA"/>
</dbReference>
<reference evidence="3" key="1">
    <citation type="journal article" date="2019" name="Int. J. Syst. Evol. Microbiol.">
        <title>The Global Catalogue of Microorganisms (GCM) 10K type strain sequencing project: providing services to taxonomists for standard genome sequencing and annotation.</title>
        <authorList>
            <consortium name="The Broad Institute Genomics Platform"/>
            <consortium name="The Broad Institute Genome Sequencing Center for Infectious Disease"/>
            <person name="Wu L."/>
            <person name="Ma J."/>
        </authorList>
    </citation>
    <scope>NUCLEOTIDE SEQUENCE [LARGE SCALE GENOMIC DNA]</scope>
    <source>
        <strain evidence="3">CGMCC 1.18578</strain>
    </source>
</reference>
<dbReference type="Pfam" id="PF13302">
    <property type="entry name" value="Acetyltransf_3"/>
    <property type="match status" value="1"/>
</dbReference>
<dbReference type="PROSITE" id="PS51186">
    <property type="entry name" value="GNAT"/>
    <property type="match status" value="1"/>
</dbReference>
<feature type="domain" description="N-acetyltransferase" evidence="1">
    <location>
        <begin position="19"/>
        <end position="183"/>
    </location>
</feature>
<dbReference type="InterPro" id="IPR000182">
    <property type="entry name" value="GNAT_dom"/>
</dbReference>
<dbReference type="SUPFAM" id="SSF55729">
    <property type="entry name" value="Acyl-CoA N-acyltransferases (Nat)"/>
    <property type="match status" value="1"/>
</dbReference>
<name>A0ABW0QX16_9BACL</name>
<dbReference type="Gene3D" id="3.40.630.30">
    <property type="match status" value="1"/>
</dbReference>
<organism evidence="2 3">
    <name type="scientific">Cohnella yongneupensis</name>
    <dbReference type="NCBI Taxonomy" id="425006"/>
    <lineage>
        <taxon>Bacteria</taxon>
        <taxon>Bacillati</taxon>
        <taxon>Bacillota</taxon>
        <taxon>Bacilli</taxon>
        <taxon>Bacillales</taxon>
        <taxon>Paenibacillaceae</taxon>
        <taxon>Cohnella</taxon>
    </lineage>
</organism>
<protein>
    <submittedName>
        <fullName evidence="2">GNAT family N-acetyltransferase</fullName>
        <ecNumber evidence="2">2.3.-.-</ecNumber>
    </submittedName>
</protein>
<comment type="caution">
    <text evidence="2">The sequence shown here is derived from an EMBL/GenBank/DDBJ whole genome shotgun (WGS) entry which is preliminary data.</text>
</comment>